<proteinExistence type="predicted"/>
<dbReference type="InterPro" id="IPR050807">
    <property type="entry name" value="TransReg_Diox_bact_type"/>
</dbReference>
<dbReference type="PANTHER" id="PTHR46797">
    <property type="entry name" value="HTH-TYPE TRANSCRIPTIONAL REGULATOR"/>
    <property type="match status" value="1"/>
</dbReference>
<dbReference type="GO" id="GO:0003700">
    <property type="term" value="F:DNA-binding transcription factor activity"/>
    <property type="evidence" value="ECO:0007669"/>
    <property type="project" value="TreeGrafter"/>
</dbReference>
<keyword evidence="4" id="KW-1185">Reference proteome</keyword>
<dbReference type="InterPro" id="IPR010982">
    <property type="entry name" value="Lambda_DNA-bd_dom_sf"/>
</dbReference>
<dbReference type="InterPro" id="IPR013096">
    <property type="entry name" value="Cupin_2"/>
</dbReference>
<dbReference type="Gene3D" id="2.60.120.10">
    <property type="entry name" value="Jelly Rolls"/>
    <property type="match status" value="1"/>
</dbReference>
<dbReference type="CDD" id="cd00093">
    <property type="entry name" value="HTH_XRE"/>
    <property type="match status" value="1"/>
</dbReference>
<accession>A0A7G9S222</accession>
<dbReference type="EMBL" id="CP060716">
    <property type="protein sequence ID" value="QNN61897.1"/>
    <property type="molecule type" value="Genomic_DNA"/>
</dbReference>
<evidence type="ECO:0000313" key="4">
    <source>
        <dbReference type="Proteomes" id="UP000515934"/>
    </source>
</evidence>
<feature type="domain" description="HTH cro/C1-type" evidence="2">
    <location>
        <begin position="10"/>
        <end position="64"/>
    </location>
</feature>
<dbReference type="PROSITE" id="PS50943">
    <property type="entry name" value="HTH_CROC1"/>
    <property type="match status" value="1"/>
</dbReference>
<dbReference type="Proteomes" id="UP000515934">
    <property type="component" value="Chromosome"/>
</dbReference>
<dbReference type="GO" id="GO:0003677">
    <property type="term" value="F:DNA binding"/>
    <property type="evidence" value="ECO:0007669"/>
    <property type="project" value="UniProtKB-KW"/>
</dbReference>
<dbReference type="GO" id="GO:0005829">
    <property type="term" value="C:cytosol"/>
    <property type="evidence" value="ECO:0007669"/>
    <property type="project" value="TreeGrafter"/>
</dbReference>
<evidence type="ECO:0000256" key="1">
    <source>
        <dbReference type="ARBA" id="ARBA00023125"/>
    </source>
</evidence>
<dbReference type="AlphaFoldDB" id="A0A7G9S222"/>
<evidence type="ECO:0000313" key="3">
    <source>
        <dbReference type="EMBL" id="QNN61897.1"/>
    </source>
</evidence>
<protein>
    <submittedName>
        <fullName evidence="3">Helix-turn-helix transcriptional regulator</fullName>
    </submittedName>
</protein>
<dbReference type="SMART" id="SM00530">
    <property type="entry name" value="HTH_XRE"/>
    <property type="match status" value="1"/>
</dbReference>
<dbReference type="Pfam" id="PF01381">
    <property type="entry name" value="HTH_3"/>
    <property type="match status" value="1"/>
</dbReference>
<reference evidence="3 4" key="1">
    <citation type="submission" date="2020-08" db="EMBL/GenBank/DDBJ databases">
        <title>Genome sequence of Leucobacter denitrificans KACC 14055T.</title>
        <authorList>
            <person name="Hyun D.-W."/>
            <person name="Bae J.-W."/>
        </authorList>
    </citation>
    <scope>NUCLEOTIDE SEQUENCE [LARGE SCALE GENOMIC DNA]</scope>
    <source>
        <strain evidence="3 4">KACC 14055</strain>
    </source>
</reference>
<dbReference type="InterPro" id="IPR014710">
    <property type="entry name" value="RmlC-like_jellyroll"/>
</dbReference>
<dbReference type="KEGG" id="ldn:H9L06_06070"/>
<sequence length="209" mass="22492">MDHEDIGPMVRRMRKGAAMTLQQMSMATGLSQSFLSQFERGRTQASISSLRLITEALGMNIHDVFGAVGTGGYSAVVRAAGRPGLPFGDKALKTIVNSRGLSRFEILEVSFEPGGSTGEGQYSHGHHEELIVVLGGSIGVELGEERHLLDAGDSLSFHSTTPHRVVNAGGDIARVFWVISPPGAHRMTPPDLHTVSPRIQQQNFQALPQ</sequence>
<dbReference type="RefSeq" id="WP_187554368.1">
    <property type="nucleotide sequence ID" value="NZ_CP060716.1"/>
</dbReference>
<dbReference type="InterPro" id="IPR011051">
    <property type="entry name" value="RmlC_Cupin_sf"/>
</dbReference>
<dbReference type="InterPro" id="IPR001387">
    <property type="entry name" value="Cro/C1-type_HTH"/>
</dbReference>
<dbReference type="SUPFAM" id="SSF47413">
    <property type="entry name" value="lambda repressor-like DNA-binding domains"/>
    <property type="match status" value="1"/>
</dbReference>
<organism evidence="3 4">
    <name type="scientific">Leucobacter denitrificans</name>
    <dbReference type="NCBI Taxonomy" id="683042"/>
    <lineage>
        <taxon>Bacteria</taxon>
        <taxon>Bacillati</taxon>
        <taxon>Actinomycetota</taxon>
        <taxon>Actinomycetes</taxon>
        <taxon>Micrococcales</taxon>
        <taxon>Microbacteriaceae</taxon>
        <taxon>Leucobacter</taxon>
    </lineage>
</organism>
<gene>
    <name evidence="3" type="ORF">H9L06_06070</name>
</gene>
<dbReference type="PANTHER" id="PTHR46797:SF1">
    <property type="entry name" value="METHYLPHOSPHONATE SYNTHASE"/>
    <property type="match status" value="1"/>
</dbReference>
<name>A0A7G9S222_9MICO</name>
<dbReference type="CDD" id="cd02209">
    <property type="entry name" value="cupin_XRE_C"/>
    <property type="match status" value="1"/>
</dbReference>
<keyword evidence="1" id="KW-0238">DNA-binding</keyword>
<evidence type="ECO:0000259" key="2">
    <source>
        <dbReference type="PROSITE" id="PS50943"/>
    </source>
</evidence>
<dbReference type="SUPFAM" id="SSF51182">
    <property type="entry name" value="RmlC-like cupins"/>
    <property type="match status" value="1"/>
</dbReference>
<dbReference type="Gene3D" id="1.10.260.40">
    <property type="entry name" value="lambda repressor-like DNA-binding domains"/>
    <property type="match status" value="1"/>
</dbReference>
<dbReference type="Pfam" id="PF07883">
    <property type="entry name" value="Cupin_2"/>
    <property type="match status" value="1"/>
</dbReference>